<dbReference type="GO" id="GO:0009307">
    <property type="term" value="P:DNA restriction-modification system"/>
    <property type="evidence" value="ECO:0007669"/>
    <property type="project" value="InterPro"/>
</dbReference>
<organism evidence="1 2">
    <name type="scientific">Desulfonema magnum</name>
    <dbReference type="NCBI Taxonomy" id="45655"/>
    <lineage>
        <taxon>Bacteria</taxon>
        <taxon>Pseudomonadati</taxon>
        <taxon>Thermodesulfobacteriota</taxon>
        <taxon>Desulfobacteria</taxon>
        <taxon>Desulfobacterales</taxon>
        <taxon>Desulfococcaceae</taxon>
        <taxon>Desulfonema</taxon>
    </lineage>
</organism>
<accession>A0A975BV42</accession>
<keyword evidence="1" id="KW-0378">Hydrolase</keyword>
<reference evidence="1" key="1">
    <citation type="journal article" date="2021" name="Microb. Physiol.">
        <title>Proteogenomic Insights into the Physiology of Marine, Sulfate-Reducing, Filamentous Desulfonema limicola and Desulfonema magnum.</title>
        <authorList>
            <person name="Schnaars V."/>
            <person name="Wohlbrand L."/>
            <person name="Scheve S."/>
            <person name="Hinrichs C."/>
            <person name="Reinhardt R."/>
            <person name="Rabus R."/>
        </authorList>
    </citation>
    <scope>NUCLEOTIDE SEQUENCE</scope>
    <source>
        <strain evidence="1">4be13</strain>
    </source>
</reference>
<keyword evidence="1" id="KW-0255">Endonuclease</keyword>
<dbReference type="InterPro" id="IPR011335">
    <property type="entry name" value="Restrct_endonuc-II-like"/>
</dbReference>
<dbReference type="GO" id="GO:0000287">
    <property type="term" value="F:magnesium ion binding"/>
    <property type="evidence" value="ECO:0007669"/>
    <property type="project" value="InterPro"/>
</dbReference>
<keyword evidence="2" id="KW-1185">Reference proteome</keyword>
<dbReference type="InterPro" id="IPR015278">
    <property type="entry name" value="BglII-like"/>
</dbReference>
<dbReference type="EMBL" id="CP061800">
    <property type="protein sequence ID" value="QTA91690.1"/>
    <property type="molecule type" value="Genomic_DNA"/>
</dbReference>
<dbReference type="GO" id="GO:0009036">
    <property type="term" value="F:type II site-specific deoxyribonuclease activity"/>
    <property type="evidence" value="ECO:0007669"/>
    <property type="project" value="InterPro"/>
</dbReference>
<dbReference type="REBASE" id="469459">
    <property type="entry name" value="Dma2077ORF77620P"/>
</dbReference>
<dbReference type="CDD" id="cd22317">
    <property type="entry name" value="BstYI-like"/>
    <property type="match status" value="1"/>
</dbReference>
<sequence length="196" mass="22667">MIIAGKYSFNKGEEVINHKYPHLLEEIQAVVHGVNASLCRSKTSKEKTMVGKILYSPKELNKLFKTEFKKLNWKDDKINKVYCDYPTQYYTANYKPKNSKAVRKPYRAMDFLKEKLGVEVQFGKYAFMVYNICAKMTIFKKLGFIDAGFEIVPIKQLADEMSTGVSYFEQFVWDLEKRGVSDIDIPVLVIGVDETE</sequence>
<dbReference type="KEGG" id="dmm:dnm_077630"/>
<dbReference type="SUPFAM" id="SSF52980">
    <property type="entry name" value="Restriction endonuclease-like"/>
    <property type="match status" value="1"/>
</dbReference>
<dbReference type="RefSeq" id="WP_207679358.1">
    <property type="nucleotide sequence ID" value="NZ_CP061800.1"/>
</dbReference>
<name>A0A975BV42_9BACT</name>
<dbReference type="InterPro" id="IPR011338">
    <property type="entry name" value="BamHI/BglII/BstY"/>
</dbReference>
<protein>
    <submittedName>
        <fullName evidence="1">Restriction endonuclease domain-containing protein</fullName>
    </submittedName>
</protein>
<gene>
    <name evidence="1" type="ORF">dnm_077630</name>
</gene>
<evidence type="ECO:0000313" key="2">
    <source>
        <dbReference type="Proteomes" id="UP000663722"/>
    </source>
</evidence>
<dbReference type="Proteomes" id="UP000663722">
    <property type="component" value="Chromosome"/>
</dbReference>
<dbReference type="Gene3D" id="3.40.91.20">
    <property type="match status" value="1"/>
</dbReference>
<dbReference type="GO" id="GO:0003677">
    <property type="term" value="F:DNA binding"/>
    <property type="evidence" value="ECO:0007669"/>
    <property type="project" value="InterPro"/>
</dbReference>
<dbReference type="Pfam" id="PF09195">
    <property type="entry name" value="Endonuc-BglII"/>
    <property type="match status" value="1"/>
</dbReference>
<proteinExistence type="predicted"/>
<keyword evidence="1" id="KW-0540">Nuclease</keyword>
<evidence type="ECO:0000313" key="1">
    <source>
        <dbReference type="EMBL" id="QTA91690.1"/>
    </source>
</evidence>
<dbReference type="AlphaFoldDB" id="A0A975BV42"/>